<evidence type="ECO:0000313" key="5">
    <source>
        <dbReference type="Proteomes" id="UP000615026"/>
    </source>
</evidence>
<evidence type="ECO:0000256" key="3">
    <source>
        <dbReference type="ARBA" id="ARBA00023307"/>
    </source>
</evidence>
<keyword evidence="5" id="KW-1185">Reference proteome</keyword>
<protein>
    <submittedName>
        <fullName evidence="4">Phycobilisome protein</fullName>
    </submittedName>
</protein>
<proteinExistence type="inferred from homology"/>
<dbReference type="Proteomes" id="UP000615026">
    <property type="component" value="Unassembled WGS sequence"/>
</dbReference>
<keyword evidence="2" id="KW-0157">Chromophore</keyword>
<dbReference type="RefSeq" id="WP_193994066.1">
    <property type="nucleotide sequence ID" value="NZ_JADEXP010000142.1"/>
</dbReference>
<dbReference type="EMBL" id="JADEXP010000142">
    <property type="protein sequence ID" value="MBE9068115.1"/>
    <property type="molecule type" value="Genomic_DNA"/>
</dbReference>
<dbReference type="AlphaFoldDB" id="A0A928ZVH7"/>
<dbReference type="InterPro" id="IPR012128">
    <property type="entry name" value="Phycobilisome_asu/bsu"/>
</dbReference>
<dbReference type="CDD" id="cd08919">
    <property type="entry name" value="PBP-like"/>
    <property type="match status" value="1"/>
</dbReference>
<comment type="caution">
    <text evidence="4">The sequence shown here is derived from an EMBL/GenBank/DDBJ whole genome shotgun (WGS) entry which is preliminary data.</text>
</comment>
<evidence type="ECO:0000256" key="2">
    <source>
        <dbReference type="ARBA" id="ARBA00022991"/>
    </source>
</evidence>
<dbReference type="InterPro" id="IPR009050">
    <property type="entry name" value="Globin-like_sf"/>
</dbReference>
<gene>
    <name evidence="4" type="ORF">IQ260_15795</name>
</gene>
<comment type="similarity">
    <text evidence="1">Belongs to the phycobiliprotein family.</text>
</comment>
<sequence>MLSQIQTLVREVDGRYATDTELIFLQNYLKTARPRFSAYQKIQKAEVEIIQQVKQKIKTIDPQLLRRGKVDLSAKWQRDTIRGLRYCAHALLVADEEGLEESFLLWFQSIMRSFKAQHSCDITYKVMQDIVRQHLTPQEAELFCPILAQARRLLGQ</sequence>
<reference evidence="4" key="1">
    <citation type="submission" date="2020-10" db="EMBL/GenBank/DDBJ databases">
        <authorList>
            <person name="Castelo-Branco R."/>
            <person name="Eusebio N."/>
            <person name="Adriana R."/>
            <person name="Vieira A."/>
            <person name="Brugerolle De Fraissinette N."/>
            <person name="Rezende De Castro R."/>
            <person name="Schneider M.P."/>
            <person name="Vasconcelos V."/>
            <person name="Leao P.N."/>
        </authorList>
    </citation>
    <scope>NUCLEOTIDE SEQUENCE</scope>
    <source>
        <strain evidence="4">LEGE 11479</strain>
    </source>
</reference>
<keyword evidence="3" id="KW-0089">Bile pigment</keyword>
<evidence type="ECO:0000313" key="4">
    <source>
        <dbReference type="EMBL" id="MBE9068115.1"/>
    </source>
</evidence>
<evidence type="ECO:0000256" key="1">
    <source>
        <dbReference type="ARBA" id="ARBA00008182"/>
    </source>
</evidence>
<dbReference type="Gene3D" id="1.10.490.20">
    <property type="entry name" value="Phycocyanins"/>
    <property type="match status" value="1"/>
</dbReference>
<dbReference type="GO" id="GO:0030089">
    <property type="term" value="C:phycobilisome"/>
    <property type="evidence" value="ECO:0007669"/>
    <property type="project" value="InterPro"/>
</dbReference>
<dbReference type="SUPFAM" id="SSF46458">
    <property type="entry name" value="Globin-like"/>
    <property type="match status" value="1"/>
</dbReference>
<dbReference type="GO" id="GO:0015979">
    <property type="term" value="P:photosynthesis"/>
    <property type="evidence" value="ECO:0007669"/>
    <property type="project" value="InterPro"/>
</dbReference>
<organism evidence="4 5">
    <name type="scientific">Leptolyngbya cf. ectocarpi LEGE 11479</name>
    <dbReference type="NCBI Taxonomy" id="1828722"/>
    <lineage>
        <taxon>Bacteria</taxon>
        <taxon>Bacillati</taxon>
        <taxon>Cyanobacteriota</taxon>
        <taxon>Cyanophyceae</taxon>
        <taxon>Leptolyngbyales</taxon>
        <taxon>Leptolyngbyaceae</taxon>
        <taxon>Leptolyngbya group</taxon>
        <taxon>Leptolyngbya</taxon>
    </lineage>
</organism>
<dbReference type="Pfam" id="PF00502">
    <property type="entry name" value="Phycobilisome"/>
    <property type="match status" value="1"/>
</dbReference>
<name>A0A928ZVH7_LEPEC</name>
<dbReference type="InterPro" id="IPR038719">
    <property type="entry name" value="Phycobilisome_asu/bsu_sf"/>
</dbReference>
<accession>A0A928ZVH7</accession>